<name>A0AA37JDU0_9FIRM</name>
<comment type="caution">
    <text evidence="1">The sequence shown here is derived from an EMBL/GenBank/DDBJ whole genome shotgun (WGS) entry which is preliminary data.</text>
</comment>
<gene>
    <name evidence="1" type="ORF">CE91St55_05430</name>
</gene>
<dbReference type="Proteomes" id="UP001055091">
    <property type="component" value="Unassembled WGS sequence"/>
</dbReference>
<dbReference type="SUPFAM" id="SSF46785">
    <property type="entry name" value="Winged helix' DNA-binding domain"/>
    <property type="match status" value="1"/>
</dbReference>
<proteinExistence type="predicted"/>
<evidence type="ECO:0000313" key="2">
    <source>
        <dbReference type="Proteomes" id="UP001055091"/>
    </source>
</evidence>
<organism evidence="1 2">
    <name type="scientific">Hungatella hathewayi</name>
    <dbReference type="NCBI Taxonomy" id="154046"/>
    <lineage>
        <taxon>Bacteria</taxon>
        <taxon>Bacillati</taxon>
        <taxon>Bacillota</taxon>
        <taxon>Clostridia</taxon>
        <taxon>Lachnospirales</taxon>
        <taxon>Lachnospiraceae</taxon>
        <taxon>Hungatella</taxon>
    </lineage>
</organism>
<accession>A0AA37JDU0</accession>
<dbReference type="InterPro" id="IPR036390">
    <property type="entry name" value="WH_DNA-bd_sf"/>
</dbReference>
<dbReference type="AlphaFoldDB" id="A0AA37JDU0"/>
<protein>
    <submittedName>
        <fullName evidence="1">Uncharacterized protein</fullName>
    </submittedName>
</protein>
<sequence>MLCILMNELAQKVGLNKELFYRPNAVKMYTEVFPLVQYLNGGTLVDCSFEGITGCDASFADEFVINLQKHIAKYKNVVLRLSHCNEAIIENLQGALLIRNEMDNEKTNILYYDSSYKFLIKQEPNLQNTFDFVQSHKEVSARDIAEYFGIEINSASNRLKKLYDSNKLFRREIKDEKGRQHLYFLWLFVKCWGMIACNHAPILGLELFLCFIHNSMFLGMTNKPRASLLIF</sequence>
<evidence type="ECO:0000313" key="1">
    <source>
        <dbReference type="EMBL" id="GKG98561.1"/>
    </source>
</evidence>
<dbReference type="EMBL" id="BQNJ01000001">
    <property type="protein sequence ID" value="GKG98561.1"/>
    <property type="molecule type" value="Genomic_DNA"/>
</dbReference>
<reference evidence="1" key="1">
    <citation type="submission" date="2022-01" db="EMBL/GenBank/DDBJ databases">
        <title>Novel bile acid biosynthetic pathways are enriched in the microbiome of centenarians.</title>
        <authorList>
            <person name="Sato Y."/>
            <person name="Atarashi K."/>
            <person name="Plichta R.D."/>
            <person name="Arai Y."/>
            <person name="Sasajima S."/>
            <person name="Kearney M.S."/>
            <person name="Suda W."/>
            <person name="Takeshita K."/>
            <person name="Sasaki T."/>
            <person name="Okamoto S."/>
            <person name="Skelly N.A."/>
            <person name="Okamura Y."/>
            <person name="Vlamakis H."/>
            <person name="Li Y."/>
            <person name="Tanoue T."/>
            <person name="Takei H."/>
            <person name="Nittono H."/>
            <person name="Narushima S."/>
            <person name="Irie J."/>
            <person name="Itoh H."/>
            <person name="Moriya K."/>
            <person name="Sugiura Y."/>
            <person name="Suematsu M."/>
            <person name="Moritoki N."/>
            <person name="Shibata S."/>
            <person name="Littman R.D."/>
            <person name="Fischbach A.M."/>
            <person name="Uwamino Y."/>
            <person name="Inoue T."/>
            <person name="Honda A."/>
            <person name="Hattori M."/>
            <person name="Murai T."/>
            <person name="Xavier J.R."/>
            <person name="Hirose N."/>
            <person name="Honda K."/>
        </authorList>
    </citation>
    <scope>NUCLEOTIDE SEQUENCE</scope>
    <source>
        <strain evidence="1">CE91-St55</strain>
    </source>
</reference>